<dbReference type="Pfam" id="PF01546">
    <property type="entry name" value="Peptidase_M20"/>
    <property type="match status" value="1"/>
</dbReference>
<keyword evidence="2" id="KW-0645">Protease</keyword>
<dbReference type="Pfam" id="PF07687">
    <property type="entry name" value="M20_dimer"/>
    <property type="match status" value="1"/>
</dbReference>
<dbReference type="GO" id="GO:0006508">
    <property type="term" value="P:proteolysis"/>
    <property type="evidence" value="ECO:0007669"/>
    <property type="project" value="UniProtKB-KW"/>
</dbReference>
<dbReference type="Gene3D" id="3.30.70.360">
    <property type="match status" value="1"/>
</dbReference>
<feature type="binding site" description="in other chain" evidence="7">
    <location>
        <position position="449"/>
    </location>
    <ligand>
        <name>substrate</name>
        <note>ligand shared between homodimeric partners</note>
    </ligand>
</feature>
<sequence>MELSEQIRQVFSYADQHQEEHINRLREAVAIRSVSQQKEFRNETIRVVNHFKTILESLGATCQLRELGNEDFPDGTKAPLPPVLLGQLGSDTNKRTVCVYGHLDVQPALKEDGWNTEPFELIEKDGKLFGRGSTDDKGPVLAWINMIDSFKKCSIPIPVNLKFVFEGMEEAGSIGLHQLIKSLKSTFLKDVDYICISDSYWLGLSRPCITYGLRGNVYFYVEVECAKKDLHSGVYGGAVHEAMTDLVYLLSKLTDEKNGRIAIPGVMDQVRPFTNEERTLLESLDFDECEYREEIGTDKLRFGDKVNILAHRWRFPCLSIHGIEGAFFGPGSKTVIPQKVIGKFSIRLVPDQDPDDIAAKVIKYLNDEFAKLHSPNKFKVIKMKGSRPWLGDTNDTNYNAAKLAIKNVYGTEPDMTREGGSIPVTLTFQEVTGKSVLLLPIGSADDGAHSQNEKINRKNYIDGCKVFAAYLYFISIL</sequence>
<feature type="binding site" evidence="8">
    <location>
        <position position="449"/>
    </location>
    <ligand>
        <name>Mn(2+)</name>
        <dbReference type="ChEBI" id="CHEBI:29035"/>
        <label>1</label>
    </ligand>
</feature>
<feature type="binding site" description="in other chain" evidence="7">
    <location>
        <position position="198"/>
    </location>
    <ligand>
        <name>substrate</name>
        <note>ligand shared between homodimeric partners</note>
    </ligand>
</feature>
<dbReference type="CDD" id="cd05676">
    <property type="entry name" value="M20_dipept_like_CNDP"/>
    <property type="match status" value="1"/>
</dbReference>
<evidence type="ECO:0000256" key="4">
    <source>
        <dbReference type="ARBA" id="ARBA00022801"/>
    </source>
</evidence>
<evidence type="ECO:0000256" key="1">
    <source>
        <dbReference type="ARBA" id="ARBA00006247"/>
    </source>
</evidence>
<dbReference type="OMA" id="GARAMKI"/>
<keyword evidence="3 8" id="KW-0479">Metal-binding</keyword>
<feature type="binding site" evidence="8">
    <location>
        <position position="135"/>
    </location>
    <ligand>
        <name>Mn(2+)</name>
        <dbReference type="ChEBI" id="CHEBI:29035"/>
        <label>2</label>
    </ligand>
</feature>
<feature type="binding site" evidence="8">
    <location>
        <position position="198"/>
    </location>
    <ligand>
        <name>Mn(2+)</name>
        <dbReference type="ChEBI" id="CHEBI:29035"/>
        <label>2</label>
    </ligand>
</feature>
<dbReference type="InterPro" id="IPR051458">
    <property type="entry name" value="Cyt/Met_Dipeptidase"/>
</dbReference>
<evidence type="ECO:0000256" key="8">
    <source>
        <dbReference type="PIRSR" id="PIRSR037242-3"/>
    </source>
</evidence>
<dbReference type="InterPro" id="IPR011650">
    <property type="entry name" value="Peptidase_M20_dimer"/>
</dbReference>
<keyword evidence="12" id="KW-1185">Reference proteome</keyword>
<feature type="active site" evidence="6">
    <location>
        <position position="104"/>
    </location>
</feature>
<feature type="binding site" evidence="8">
    <location>
        <position position="170"/>
    </location>
    <ligand>
        <name>Mn(2+)</name>
        <dbReference type="ChEBI" id="CHEBI:29035"/>
        <label>1</label>
    </ligand>
</feature>
<evidence type="ECO:0000256" key="9">
    <source>
        <dbReference type="PIRSR" id="PIRSR037242-4"/>
    </source>
</evidence>
<keyword evidence="4" id="KW-0378">Hydrolase</keyword>
<feature type="binding site" evidence="7">
    <location>
        <position position="334"/>
    </location>
    <ligand>
        <name>substrate</name>
        <note>ligand shared between homodimeric partners</note>
    </ligand>
</feature>
<dbReference type="InterPro" id="IPR002933">
    <property type="entry name" value="Peptidase_M20"/>
</dbReference>
<comment type="similarity">
    <text evidence="1">Belongs to the peptidase M20A family.</text>
</comment>
<feature type="binding site" evidence="7">
    <location>
        <position position="231"/>
    </location>
    <ligand>
        <name>substrate</name>
        <note>ligand shared between homodimeric partners</note>
    </ligand>
</feature>
<comment type="caution">
    <text evidence="11">The sequence shown here is derived from an EMBL/GenBank/DDBJ whole genome shotgun (WGS) entry which is preliminary data.</text>
</comment>
<evidence type="ECO:0000256" key="2">
    <source>
        <dbReference type="ARBA" id="ARBA00022670"/>
    </source>
</evidence>
<evidence type="ECO:0000259" key="10">
    <source>
        <dbReference type="Pfam" id="PF07687"/>
    </source>
</evidence>
<dbReference type="PANTHER" id="PTHR43270">
    <property type="entry name" value="BETA-ALA-HIS DIPEPTIDASE"/>
    <property type="match status" value="1"/>
</dbReference>
<gene>
    <name evidence="11" type="ORF">RDWZM_007163</name>
</gene>
<evidence type="ECO:0000256" key="5">
    <source>
        <dbReference type="ARBA" id="ARBA00023049"/>
    </source>
</evidence>
<dbReference type="PIRSF" id="PIRSF037242">
    <property type="entry name" value="CNDP_dipeptidase"/>
    <property type="match status" value="1"/>
</dbReference>
<feature type="domain" description="Peptidase M20 dimerisation" evidence="10">
    <location>
        <begin position="212"/>
        <end position="371"/>
    </location>
</feature>
<dbReference type="InterPro" id="IPR017153">
    <property type="entry name" value="CNDP/DUG1"/>
</dbReference>
<organism evidence="11 12">
    <name type="scientific">Blomia tropicalis</name>
    <name type="common">Mite</name>
    <dbReference type="NCBI Taxonomy" id="40697"/>
    <lineage>
        <taxon>Eukaryota</taxon>
        <taxon>Metazoa</taxon>
        <taxon>Ecdysozoa</taxon>
        <taxon>Arthropoda</taxon>
        <taxon>Chelicerata</taxon>
        <taxon>Arachnida</taxon>
        <taxon>Acari</taxon>
        <taxon>Acariformes</taxon>
        <taxon>Sarcoptiformes</taxon>
        <taxon>Astigmata</taxon>
        <taxon>Glycyphagoidea</taxon>
        <taxon>Echimyopodidae</taxon>
        <taxon>Blomia</taxon>
    </lineage>
</organism>
<dbReference type="InterPro" id="IPR001261">
    <property type="entry name" value="ArgE/DapE_CS"/>
</dbReference>
<dbReference type="PROSITE" id="PS00759">
    <property type="entry name" value="ARGE_DAPE_CPG2_2"/>
    <property type="match status" value="1"/>
</dbReference>
<feature type="binding site" description="in other chain" evidence="7">
    <location>
        <position position="421"/>
    </location>
    <ligand>
        <name>substrate</name>
        <note>ligand shared between homodimeric partners</note>
    </ligand>
</feature>
<feature type="binding site" description="in other chain" evidence="7">
    <location>
        <position position="347"/>
    </location>
    <ligand>
        <name>substrate</name>
        <note>ligand shared between homodimeric partners</note>
    </ligand>
</feature>
<evidence type="ECO:0000256" key="3">
    <source>
        <dbReference type="ARBA" id="ARBA00022723"/>
    </source>
</evidence>
<feature type="binding site" evidence="8">
    <location>
        <position position="102"/>
    </location>
    <ligand>
        <name>Mn(2+)</name>
        <dbReference type="ChEBI" id="CHEBI:29035"/>
        <label>2</label>
    </ligand>
</feature>
<evidence type="ECO:0000256" key="6">
    <source>
        <dbReference type="PIRSR" id="PIRSR037242-1"/>
    </source>
</evidence>
<dbReference type="PANTHER" id="PTHR43270:SF4">
    <property type="entry name" value="CARNOSINE DIPEPTIDASE 2, ISOFORM A"/>
    <property type="match status" value="1"/>
</dbReference>
<dbReference type="SUPFAM" id="SSF53187">
    <property type="entry name" value="Zn-dependent exopeptidases"/>
    <property type="match status" value="1"/>
</dbReference>
<dbReference type="AlphaFoldDB" id="A0A9Q0RPY5"/>
<dbReference type="EMBL" id="JAPWDV010000002">
    <property type="protein sequence ID" value="KAJ6221351.1"/>
    <property type="molecule type" value="Genomic_DNA"/>
</dbReference>
<dbReference type="Gene3D" id="3.40.630.10">
    <property type="entry name" value="Zn peptidases"/>
    <property type="match status" value="1"/>
</dbReference>
<feature type="site" description="Important for catalytic activity" evidence="9">
    <location>
        <position position="231"/>
    </location>
</feature>
<keyword evidence="5" id="KW-0482">Metalloprotease</keyword>
<proteinExistence type="inferred from homology"/>
<evidence type="ECO:0000313" key="11">
    <source>
        <dbReference type="EMBL" id="KAJ6221351.1"/>
    </source>
</evidence>
<dbReference type="Proteomes" id="UP001142055">
    <property type="component" value="Chromosome 2"/>
</dbReference>
<name>A0A9Q0RPY5_BLOTA</name>
<dbReference type="GO" id="GO:0070573">
    <property type="term" value="F:metallodipeptidase activity"/>
    <property type="evidence" value="ECO:0007669"/>
    <property type="project" value="InterPro"/>
</dbReference>
<feature type="binding site" evidence="8">
    <location>
        <position position="135"/>
    </location>
    <ligand>
        <name>Mn(2+)</name>
        <dbReference type="ChEBI" id="CHEBI:29035"/>
        <label>1</label>
    </ligand>
</feature>
<evidence type="ECO:0000313" key="12">
    <source>
        <dbReference type="Proteomes" id="UP001142055"/>
    </source>
</evidence>
<protein>
    <recommendedName>
        <fullName evidence="10">Peptidase M20 dimerisation domain-containing protein</fullName>
    </recommendedName>
</protein>
<evidence type="ECO:0000256" key="7">
    <source>
        <dbReference type="PIRSR" id="PIRSR037242-2"/>
    </source>
</evidence>
<feature type="active site" description="Proton acceptor" evidence="6">
    <location>
        <position position="169"/>
    </location>
</feature>
<accession>A0A9Q0RPY5</accession>
<comment type="cofactor">
    <cofactor evidence="8">
        <name>Mn(2+)</name>
        <dbReference type="ChEBI" id="CHEBI:29035"/>
    </cofactor>
    <text evidence="8">Binds 2 manganese ions per subunit.</text>
</comment>
<keyword evidence="8" id="KW-0464">Manganese</keyword>
<reference evidence="11" key="1">
    <citation type="submission" date="2022-12" db="EMBL/GenBank/DDBJ databases">
        <title>Genome assemblies of Blomia tropicalis.</title>
        <authorList>
            <person name="Cui Y."/>
        </authorList>
    </citation>
    <scope>NUCLEOTIDE SEQUENCE</scope>
    <source>
        <tissue evidence="11">Adult mites</tissue>
    </source>
</reference>
<dbReference type="GO" id="GO:0046872">
    <property type="term" value="F:metal ion binding"/>
    <property type="evidence" value="ECO:0007669"/>
    <property type="project" value="UniProtKB-KW"/>
</dbReference>